<dbReference type="SMART" id="SM00342">
    <property type="entry name" value="HTH_ARAC"/>
    <property type="match status" value="1"/>
</dbReference>
<evidence type="ECO:0000313" key="7">
    <source>
        <dbReference type="Proteomes" id="UP000515598"/>
    </source>
</evidence>
<dbReference type="InterPro" id="IPR014710">
    <property type="entry name" value="RmlC-like_jellyroll"/>
</dbReference>
<dbReference type="InterPro" id="IPR013096">
    <property type="entry name" value="Cupin_2"/>
</dbReference>
<feature type="domain" description="HTH araC/xylS-type" evidence="5">
    <location>
        <begin position="157"/>
        <end position="254"/>
    </location>
</feature>
<dbReference type="AlphaFoldDB" id="A0AAX1I9T1"/>
<dbReference type="InterPro" id="IPR011051">
    <property type="entry name" value="RmlC_Cupin_sf"/>
</dbReference>
<keyword evidence="3" id="KW-0804">Transcription</keyword>
<dbReference type="SUPFAM" id="SSF46689">
    <property type="entry name" value="Homeodomain-like"/>
    <property type="match status" value="1"/>
</dbReference>
<proteinExistence type="predicted"/>
<evidence type="ECO:0000313" key="6">
    <source>
        <dbReference type="EMBL" id="QNG76039.1"/>
    </source>
</evidence>
<keyword evidence="2" id="KW-0238">DNA-binding</keyword>
<feature type="region of interest" description="Disordered" evidence="4">
    <location>
        <begin position="239"/>
        <end position="267"/>
    </location>
</feature>
<evidence type="ECO:0000256" key="4">
    <source>
        <dbReference type="SAM" id="MobiDB-lite"/>
    </source>
</evidence>
<dbReference type="RefSeq" id="WP_229298440.1">
    <property type="nucleotide sequence ID" value="NZ_CP040433.1"/>
</dbReference>
<dbReference type="SUPFAM" id="SSF51182">
    <property type="entry name" value="RmlC-like cupins"/>
    <property type="match status" value="1"/>
</dbReference>
<protein>
    <submittedName>
        <fullName evidence="6">AraC family transcriptional regulator</fullName>
    </submittedName>
</protein>
<evidence type="ECO:0000256" key="2">
    <source>
        <dbReference type="ARBA" id="ARBA00023125"/>
    </source>
</evidence>
<dbReference type="PANTHER" id="PTHR11019:SF190">
    <property type="entry name" value="ARAC-FAMILY REGULATORY PROTEIN"/>
    <property type="match status" value="1"/>
</dbReference>
<dbReference type="InterPro" id="IPR009057">
    <property type="entry name" value="Homeodomain-like_sf"/>
</dbReference>
<sequence>MAMDPVPSFSSIPGDIYVRQGTLPPSDWDARVHPWGQFNYVAQGVMELQVGEDWMVSPTHYAIWIPPGVHHSSRNRGAVAYRSAYLSVGASSQMPSIPTALAVSSLLREILDELARRDIGEAVKPEDRRLSAVALDLILAAPVMSSFLPLASGDVLKRILSYAETSLQDSPSALEVAERHHISVRSLERLAKRELGMGFGEWRSRLRFLRAIDALGSDRSITQIADDLGYANSTSFSEMFKRHSGRTPDQYRRGLSPLQREVEPSSR</sequence>
<evidence type="ECO:0000259" key="5">
    <source>
        <dbReference type="PROSITE" id="PS01124"/>
    </source>
</evidence>
<evidence type="ECO:0000256" key="3">
    <source>
        <dbReference type="ARBA" id="ARBA00023163"/>
    </source>
</evidence>
<dbReference type="Pfam" id="PF12833">
    <property type="entry name" value="HTH_18"/>
    <property type="match status" value="1"/>
</dbReference>
<evidence type="ECO:0000256" key="1">
    <source>
        <dbReference type="ARBA" id="ARBA00023015"/>
    </source>
</evidence>
<dbReference type="EMBL" id="CP060025">
    <property type="protein sequence ID" value="QNG76039.1"/>
    <property type="molecule type" value="Genomic_DNA"/>
</dbReference>
<dbReference type="Proteomes" id="UP000515598">
    <property type="component" value="Chromosome"/>
</dbReference>
<dbReference type="PRINTS" id="PR00032">
    <property type="entry name" value="HTHARAC"/>
</dbReference>
<dbReference type="GO" id="GO:0043565">
    <property type="term" value="F:sequence-specific DNA binding"/>
    <property type="evidence" value="ECO:0007669"/>
    <property type="project" value="InterPro"/>
</dbReference>
<dbReference type="GO" id="GO:0003700">
    <property type="term" value="F:DNA-binding transcription factor activity"/>
    <property type="evidence" value="ECO:0007669"/>
    <property type="project" value="InterPro"/>
</dbReference>
<dbReference type="Pfam" id="PF07883">
    <property type="entry name" value="Cupin_2"/>
    <property type="match status" value="1"/>
</dbReference>
<organism evidence="6 7">
    <name type="scientific">Stenotrophomonas maltophilia</name>
    <name type="common">Pseudomonas maltophilia</name>
    <name type="synonym">Xanthomonas maltophilia</name>
    <dbReference type="NCBI Taxonomy" id="40324"/>
    <lineage>
        <taxon>Bacteria</taxon>
        <taxon>Pseudomonadati</taxon>
        <taxon>Pseudomonadota</taxon>
        <taxon>Gammaproteobacteria</taxon>
        <taxon>Lysobacterales</taxon>
        <taxon>Lysobacteraceae</taxon>
        <taxon>Stenotrophomonas</taxon>
        <taxon>Stenotrophomonas maltophilia group</taxon>
    </lineage>
</organism>
<dbReference type="CDD" id="cd06124">
    <property type="entry name" value="cupin_NimR-like_N"/>
    <property type="match status" value="1"/>
</dbReference>
<dbReference type="PANTHER" id="PTHR11019">
    <property type="entry name" value="HTH-TYPE TRANSCRIPTIONAL REGULATOR NIMR"/>
    <property type="match status" value="1"/>
</dbReference>
<accession>A0AAX1I9T1</accession>
<dbReference type="InterPro" id="IPR018060">
    <property type="entry name" value="HTH_AraC"/>
</dbReference>
<name>A0AAX1I9T1_STEMA</name>
<reference evidence="6 7" key="1">
    <citation type="submission" date="2020-08" db="EMBL/GenBank/DDBJ databases">
        <title>Phenotypic and transcriptomic analysis of seven clinical Stenotrophomonas maltophilia isolates identify a small set of shared and commonly regulated genes involved in biofilm lifestyle.</title>
        <authorList>
            <person name="Alio I."/>
            <person name="Gudzuhn M."/>
            <person name="Streit W."/>
        </authorList>
    </citation>
    <scope>NUCLEOTIDE SEQUENCE [LARGE SCALE GENOMIC DNA]</scope>
    <source>
        <strain evidence="6 7">UHH_SKK55</strain>
    </source>
</reference>
<dbReference type="Gene3D" id="1.10.10.60">
    <property type="entry name" value="Homeodomain-like"/>
    <property type="match status" value="1"/>
</dbReference>
<gene>
    <name evidence="6" type="ORF">GPNADHDJ_00205</name>
</gene>
<dbReference type="Gene3D" id="2.60.120.10">
    <property type="entry name" value="Jelly Rolls"/>
    <property type="match status" value="1"/>
</dbReference>
<dbReference type="PROSITE" id="PS01124">
    <property type="entry name" value="HTH_ARAC_FAMILY_2"/>
    <property type="match status" value="1"/>
</dbReference>
<dbReference type="InterPro" id="IPR020449">
    <property type="entry name" value="Tscrpt_reg_AraC-type_HTH"/>
</dbReference>
<keyword evidence="1" id="KW-0805">Transcription regulation</keyword>